<evidence type="ECO:0000259" key="1">
    <source>
        <dbReference type="Pfam" id="PF08241"/>
    </source>
</evidence>
<dbReference type="GO" id="GO:0008757">
    <property type="term" value="F:S-adenosylmethionine-dependent methyltransferase activity"/>
    <property type="evidence" value="ECO:0007669"/>
    <property type="project" value="InterPro"/>
</dbReference>
<name>A0A9R1D7K9_9EURY</name>
<dbReference type="PANTHER" id="PTHR42912">
    <property type="entry name" value="METHYLTRANSFERASE"/>
    <property type="match status" value="1"/>
</dbReference>
<dbReference type="Gene3D" id="3.40.50.150">
    <property type="entry name" value="Vaccinia Virus protein VP39"/>
    <property type="match status" value="1"/>
</dbReference>
<dbReference type="GO" id="GO:0032259">
    <property type="term" value="P:methylation"/>
    <property type="evidence" value="ECO:0007669"/>
    <property type="project" value="UniProtKB-KW"/>
</dbReference>
<reference evidence="2" key="1">
    <citation type="journal article" date="2023" name="Front. Microbiol.">
        <title>Genomic-based phylogenetic and metabolic analyses of the genus Natronomonas, and description of Natronomonas aquatica sp. nov.</title>
        <authorList>
            <person name="Garcia-Roldan A."/>
            <person name="Duran-Viseras A."/>
            <person name="de la Haba R.R."/>
            <person name="Corral P."/>
            <person name="Sanchez-Porro C."/>
            <person name="Ventosa A."/>
        </authorList>
    </citation>
    <scope>NUCLEOTIDE SEQUENCE</scope>
    <source>
        <strain evidence="2">F2-12</strain>
    </source>
</reference>
<organism evidence="2 3">
    <name type="scientific">Natronomonas aquatica</name>
    <dbReference type="NCBI Taxonomy" id="2841590"/>
    <lineage>
        <taxon>Archaea</taxon>
        <taxon>Methanobacteriati</taxon>
        <taxon>Methanobacteriota</taxon>
        <taxon>Stenosarchaea group</taxon>
        <taxon>Halobacteria</taxon>
        <taxon>Halobacteriales</taxon>
        <taxon>Natronomonadaceae</taxon>
        <taxon>Natronomonas</taxon>
    </lineage>
</organism>
<evidence type="ECO:0000313" key="3">
    <source>
        <dbReference type="Proteomes" id="UP001139494"/>
    </source>
</evidence>
<dbReference type="InterPro" id="IPR050508">
    <property type="entry name" value="Methyltransf_Superfamily"/>
</dbReference>
<keyword evidence="2" id="KW-0489">Methyltransferase</keyword>
<dbReference type="Pfam" id="PF08241">
    <property type="entry name" value="Methyltransf_11"/>
    <property type="match status" value="1"/>
</dbReference>
<dbReference type="InterPro" id="IPR013216">
    <property type="entry name" value="Methyltransf_11"/>
</dbReference>
<feature type="domain" description="Methyltransferase type 11" evidence="1">
    <location>
        <begin position="43"/>
        <end position="128"/>
    </location>
</feature>
<dbReference type="AlphaFoldDB" id="A0A9R1D7K9"/>
<accession>A0A9R1D7K9</accession>
<gene>
    <name evidence="2" type="ORF">KM295_16120</name>
</gene>
<dbReference type="SUPFAM" id="SSF53335">
    <property type="entry name" value="S-adenosyl-L-methionine-dependent methyltransferases"/>
    <property type="match status" value="1"/>
</dbReference>
<protein>
    <submittedName>
        <fullName evidence="2">Methyltransferase domain-containing protein</fullName>
    </submittedName>
</protein>
<dbReference type="PANTHER" id="PTHR42912:SF80">
    <property type="entry name" value="METHYLTRANSFERASE DOMAIN-CONTAINING PROTEIN"/>
    <property type="match status" value="1"/>
</dbReference>
<keyword evidence="2" id="KW-0808">Transferase</keyword>
<dbReference type="Proteomes" id="UP001139494">
    <property type="component" value="Unassembled WGS sequence"/>
</dbReference>
<dbReference type="CDD" id="cd02440">
    <property type="entry name" value="AdoMet_MTases"/>
    <property type="match status" value="1"/>
</dbReference>
<keyword evidence="3" id="KW-1185">Reference proteome</keyword>
<dbReference type="EMBL" id="JAHLKM010000052">
    <property type="protein sequence ID" value="MCQ4334978.1"/>
    <property type="molecule type" value="Genomic_DNA"/>
</dbReference>
<sequence>MPITEPFEEHTDRYEDWFEAYDHAYQSELRALERLVPDAPDGVEIGVGTGRFAAPLGIRTGIDPAPEMLQRAAERGIAVARGVAEALPIADGAFGTALLVTTVCFVDDLDRTLEEARRVLRPDGRLVVGYIDRESPLGERYQERKDENPFYRDATFHSTAELVDALEAAGFDDFEFTQTVFRMPEELTEPDRVDDGYGEGSFVGISARR</sequence>
<proteinExistence type="predicted"/>
<dbReference type="RefSeq" id="WP_256031330.1">
    <property type="nucleotide sequence ID" value="NZ_JAHLKM010000052.1"/>
</dbReference>
<evidence type="ECO:0000313" key="2">
    <source>
        <dbReference type="EMBL" id="MCQ4334978.1"/>
    </source>
</evidence>
<dbReference type="InterPro" id="IPR029063">
    <property type="entry name" value="SAM-dependent_MTases_sf"/>
</dbReference>
<comment type="caution">
    <text evidence="2">The sequence shown here is derived from an EMBL/GenBank/DDBJ whole genome shotgun (WGS) entry which is preliminary data.</text>
</comment>